<comment type="caution">
    <text evidence="3">The sequence shown here is derived from an EMBL/GenBank/DDBJ whole genome shotgun (WGS) entry which is preliminary data.</text>
</comment>
<feature type="transmembrane region" description="Helical" evidence="2">
    <location>
        <begin position="144"/>
        <end position="164"/>
    </location>
</feature>
<dbReference type="AlphaFoldDB" id="X6NBB3"/>
<sequence length="260" mass="30424">MAHWLALKNAIRNSRMSSFLQKGYRQIFGLEVKEKRESLNSLLKELGEQQKKVSDLQQKFNASQESLHNLSKTINALERNHEDFISYVNKEVQLFKEKEQLSLKEKKREWDKTKENTQKERQIFEQVTQRMNDYFSSEIAYRNFLQILSYIYAILGPVIGWHLWKQRNRVETQKFQTPITQLSSDVNTKLETILHGVENMQKYQMASSNPPSETIVVASTHNDDTLSQVYVYVISTYINALSHSNFPSCSFLSFVTLSPK</sequence>
<keyword evidence="2" id="KW-0472">Membrane</keyword>
<evidence type="ECO:0000313" key="4">
    <source>
        <dbReference type="Proteomes" id="UP000023152"/>
    </source>
</evidence>
<reference evidence="3 4" key="1">
    <citation type="journal article" date="2013" name="Curr. Biol.">
        <title>The Genome of the Foraminiferan Reticulomyxa filosa.</title>
        <authorList>
            <person name="Glockner G."/>
            <person name="Hulsmann N."/>
            <person name="Schleicher M."/>
            <person name="Noegel A.A."/>
            <person name="Eichinger L."/>
            <person name="Gallinger C."/>
            <person name="Pawlowski J."/>
            <person name="Sierra R."/>
            <person name="Euteneuer U."/>
            <person name="Pillet L."/>
            <person name="Moustafa A."/>
            <person name="Platzer M."/>
            <person name="Groth M."/>
            <person name="Szafranski K."/>
            <person name="Schliwa M."/>
        </authorList>
    </citation>
    <scope>NUCLEOTIDE SEQUENCE [LARGE SCALE GENOMIC DNA]</scope>
</reference>
<gene>
    <name evidence="3" type="ORF">RFI_13889</name>
</gene>
<evidence type="ECO:0000256" key="1">
    <source>
        <dbReference type="SAM" id="Coils"/>
    </source>
</evidence>
<accession>X6NBB3</accession>
<keyword evidence="2" id="KW-0812">Transmembrane</keyword>
<protein>
    <submittedName>
        <fullName evidence="3">Uncharacterized protein</fullName>
    </submittedName>
</protein>
<keyword evidence="4" id="KW-1185">Reference proteome</keyword>
<proteinExistence type="predicted"/>
<name>X6NBB3_RETFI</name>
<dbReference type="EMBL" id="ASPP01010063">
    <property type="protein sequence ID" value="ETO23296.1"/>
    <property type="molecule type" value="Genomic_DNA"/>
</dbReference>
<evidence type="ECO:0000256" key="2">
    <source>
        <dbReference type="SAM" id="Phobius"/>
    </source>
</evidence>
<dbReference type="Proteomes" id="UP000023152">
    <property type="component" value="Unassembled WGS sequence"/>
</dbReference>
<feature type="coiled-coil region" evidence="1">
    <location>
        <begin position="32"/>
        <end position="80"/>
    </location>
</feature>
<evidence type="ECO:0000313" key="3">
    <source>
        <dbReference type="EMBL" id="ETO23296.1"/>
    </source>
</evidence>
<organism evidence="3 4">
    <name type="scientific">Reticulomyxa filosa</name>
    <dbReference type="NCBI Taxonomy" id="46433"/>
    <lineage>
        <taxon>Eukaryota</taxon>
        <taxon>Sar</taxon>
        <taxon>Rhizaria</taxon>
        <taxon>Retaria</taxon>
        <taxon>Foraminifera</taxon>
        <taxon>Monothalamids</taxon>
        <taxon>Reticulomyxidae</taxon>
        <taxon>Reticulomyxa</taxon>
    </lineage>
</organism>
<keyword evidence="1" id="KW-0175">Coiled coil</keyword>
<keyword evidence="2" id="KW-1133">Transmembrane helix</keyword>